<dbReference type="RefSeq" id="WP_013344916.1">
    <property type="nucleotide sequence ID" value="NC_014541.1"/>
</dbReference>
<evidence type="ECO:0000313" key="4">
    <source>
        <dbReference type="EMBL" id="ADN75610.1"/>
    </source>
</evidence>
<sequence length="116" mass="13036">MAESPVSFQALSRFADRRYPRGLARSGFFTLSEAERLERHGVAYAALSNAERAPINEEEEAFLAVVSGQREAQSPHEKVWLKYLATLNRRRYALTASPSKSGWGDSEDSNLDMDLE</sequence>
<dbReference type="GeneID" id="67184078"/>
<proteinExistence type="inferred from homology"/>
<reference evidence="4 5" key="1">
    <citation type="journal article" date="2010" name="Stand. Genomic Sci.">
        <title>Complete genome sequence of Ferrimonas balearica type strain (PAT).</title>
        <authorList>
            <person name="Nolan M."/>
            <person name="Sikorski J."/>
            <person name="Davenport K."/>
            <person name="Lucas S."/>
            <person name="Glavina Del Rio T."/>
            <person name="Tice H."/>
            <person name="Cheng J."/>
            <person name="Goodwin L."/>
            <person name="Pitluck S."/>
            <person name="Liolios K."/>
            <person name="Ivanova N."/>
            <person name="Mavromatis K."/>
            <person name="Ovchinnikova G."/>
            <person name="Pati A."/>
            <person name="Chen A."/>
            <person name="Palaniappan K."/>
            <person name="Land M."/>
            <person name="Hauser L."/>
            <person name="Chang Y."/>
            <person name="Jeffries C."/>
            <person name="Tapia R."/>
            <person name="Brettin T."/>
            <person name="Detter J."/>
            <person name="Han C."/>
            <person name="Yasawong M."/>
            <person name="Rohde M."/>
            <person name="Tindall B."/>
            <person name="Goker M."/>
            <person name="Woyke T."/>
            <person name="Bristow J."/>
            <person name="Eisen J."/>
            <person name="Markowitz V."/>
            <person name="Hugenholtz P."/>
            <person name="Kyrpides N."/>
            <person name="Klenk H."/>
            <person name="Lapidus A."/>
        </authorList>
    </citation>
    <scope>NUCLEOTIDE SEQUENCE [LARGE SCALE GENOMIC DNA]</scope>
    <source>
        <strain evidence="5">DSM 9799 / CCM 4581 / KCTC 23876 / PAT</strain>
    </source>
</reference>
<gene>
    <name evidence="4" type="ordered locus">Fbal_1406</name>
</gene>
<dbReference type="OrthoDB" id="6400110at2"/>
<organism evidence="4 5">
    <name type="scientific">Ferrimonas balearica (strain DSM 9799 / CCM 4581 / KCTC 23876 / PAT)</name>
    <dbReference type="NCBI Taxonomy" id="550540"/>
    <lineage>
        <taxon>Bacteria</taxon>
        <taxon>Pseudomonadati</taxon>
        <taxon>Pseudomonadota</taxon>
        <taxon>Gammaproteobacteria</taxon>
        <taxon>Alteromonadales</taxon>
        <taxon>Ferrimonadaceae</taxon>
        <taxon>Ferrimonas</taxon>
    </lineage>
</organism>
<dbReference type="KEGG" id="fbl:Fbal_1406"/>
<protein>
    <recommendedName>
        <fullName evidence="2">Macrodomain Ori protein</fullName>
    </recommendedName>
</protein>
<evidence type="ECO:0000256" key="2">
    <source>
        <dbReference type="ARBA" id="ARBA00093628"/>
    </source>
</evidence>
<keyword evidence="5" id="KW-1185">Reference proteome</keyword>
<dbReference type="InterPro" id="IPR007335">
    <property type="entry name" value="DUF413"/>
</dbReference>
<dbReference type="AlphaFoldDB" id="E1SMS1"/>
<dbReference type="HOGENOM" id="CLU_144599_2_2_6"/>
<feature type="region of interest" description="Disordered" evidence="3">
    <location>
        <begin position="96"/>
        <end position="116"/>
    </location>
</feature>
<evidence type="ECO:0000256" key="3">
    <source>
        <dbReference type="SAM" id="MobiDB-lite"/>
    </source>
</evidence>
<accession>E1SMS1</accession>
<dbReference type="Proteomes" id="UP000006683">
    <property type="component" value="Chromosome"/>
</dbReference>
<evidence type="ECO:0000313" key="5">
    <source>
        <dbReference type="Proteomes" id="UP000006683"/>
    </source>
</evidence>
<dbReference type="Pfam" id="PF04219">
    <property type="entry name" value="DUF413"/>
    <property type="match status" value="1"/>
</dbReference>
<comment type="similarity">
    <text evidence="1">Belongs to the MaoP family.</text>
</comment>
<dbReference type="STRING" id="550540.Fbal_1406"/>
<dbReference type="eggNOG" id="COG3085">
    <property type="taxonomic scope" value="Bacteria"/>
</dbReference>
<evidence type="ECO:0000256" key="1">
    <source>
        <dbReference type="ARBA" id="ARBA00093464"/>
    </source>
</evidence>
<dbReference type="EMBL" id="CP002209">
    <property type="protein sequence ID" value="ADN75610.1"/>
    <property type="molecule type" value="Genomic_DNA"/>
</dbReference>
<name>E1SMS1_FERBD</name>
<feature type="compositionally biased region" description="Acidic residues" evidence="3">
    <location>
        <begin position="105"/>
        <end position="116"/>
    </location>
</feature>